<keyword evidence="2" id="KW-0575">Peroxidase</keyword>
<dbReference type="InterPro" id="IPR029032">
    <property type="entry name" value="AhpD-like"/>
</dbReference>
<dbReference type="OrthoDB" id="5185109at2"/>
<dbReference type="EMBL" id="QUNO01000009">
    <property type="protein sequence ID" value="REH43773.1"/>
    <property type="molecule type" value="Genomic_DNA"/>
</dbReference>
<organism evidence="2 3">
    <name type="scientific">Kutzneria buriramensis</name>
    <dbReference type="NCBI Taxonomy" id="1045776"/>
    <lineage>
        <taxon>Bacteria</taxon>
        <taxon>Bacillati</taxon>
        <taxon>Actinomycetota</taxon>
        <taxon>Actinomycetes</taxon>
        <taxon>Pseudonocardiales</taxon>
        <taxon>Pseudonocardiaceae</taxon>
        <taxon>Kutzneria</taxon>
    </lineage>
</organism>
<dbReference type="NCBIfam" id="TIGR00778">
    <property type="entry name" value="ahpD_dom"/>
    <property type="match status" value="1"/>
</dbReference>
<dbReference type="InterPro" id="IPR004675">
    <property type="entry name" value="AhpD_core"/>
</dbReference>
<dbReference type="InterPro" id="IPR003779">
    <property type="entry name" value="CMD-like"/>
</dbReference>
<dbReference type="SUPFAM" id="SSF69118">
    <property type="entry name" value="AhpD-like"/>
    <property type="match status" value="1"/>
</dbReference>
<dbReference type="Pfam" id="PF02627">
    <property type="entry name" value="CMD"/>
    <property type="match status" value="1"/>
</dbReference>
<accession>A0A3E0HF19</accession>
<protein>
    <submittedName>
        <fullName evidence="2">AhpD family alkylhydroperoxidase</fullName>
    </submittedName>
</protein>
<dbReference type="PANTHER" id="PTHR34846:SF7">
    <property type="entry name" value="BLL7811 PROTEIN"/>
    <property type="match status" value="1"/>
</dbReference>
<comment type="caution">
    <text evidence="2">The sequence shown here is derived from an EMBL/GenBank/DDBJ whole genome shotgun (WGS) entry which is preliminary data.</text>
</comment>
<dbReference type="RefSeq" id="WP_116177196.1">
    <property type="nucleotide sequence ID" value="NZ_CP144375.1"/>
</dbReference>
<reference evidence="2 3" key="1">
    <citation type="submission" date="2018-08" db="EMBL/GenBank/DDBJ databases">
        <title>Genomic Encyclopedia of Archaeal and Bacterial Type Strains, Phase II (KMG-II): from individual species to whole genera.</title>
        <authorList>
            <person name="Goeker M."/>
        </authorList>
    </citation>
    <scope>NUCLEOTIDE SEQUENCE [LARGE SCALE GENOMIC DNA]</scope>
    <source>
        <strain evidence="2 3">DSM 45791</strain>
    </source>
</reference>
<dbReference type="GO" id="GO:0051920">
    <property type="term" value="F:peroxiredoxin activity"/>
    <property type="evidence" value="ECO:0007669"/>
    <property type="project" value="InterPro"/>
</dbReference>
<feature type="domain" description="Carboxymuconolactone decarboxylase-like" evidence="1">
    <location>
        <begin position="14"/>
        <end position="97"/>
    </location>
</feature>
<evidence type="ECO:0000259" key="1">
    <source>
        <dbReference type="Pfam" id="PF02627"/>
    </source>
</evidence>
<keyword evidence="2" id="KW-0560">Oxidoreductase</keyword>
<dbReference type="Gene3D" id="1.20.1290.10">
    <property type="entry name" value="AhpD-like"/>
    <property type="match status" value="1"/>
</dbReference>
<dbReference type="AlphaFoldDB" id="A0A3E0HF19"/>
<dbReference type="PANTHER" id="PTHR34846">
    <property type="entry name" value="4-CARBOXYMUCONOLACTONE DECARBOXYLASE FAMILY PROTEIN (AFU_ORTHOLOGUE AFUA_6G11590)"/>
    <property type="match status" value="1"/>
</dbReference>
<proteinExistence type="predicted"/>
<name>A0A3E0HF19_9PSEU</name>
<evidence type="ECO:0000313" key="2">
    <source>
        <dbReference type="EMBL" id="REH43773.1"/>
    </source>
</evidence>
<gene>
    <name evidence="2" type="ORF">BCF44_109316</name>
</gene>
<sequence>MTARMTNPARLLPGVQPAVQDMFKAMHQGGVPQSTLELVHLRISQINGCGYCVDSGVTAAEKSGDSAAIGRLLRVAAWRETDIFTDAERAALALAEEATRMADNPDAVSDEVWENAAKHFDEKALAAVILMTALTNFFNRLNVTIRQPAGAAH</sequence>
<keyword evidence="3" id="KW-1185">Reference proteome</keyword>
<dbReference type="Proteomes" id="UP000256269">
    <property type="component" value="Unassembled WGS sequence"/>
</dbReference>
<evidence type="ECO:0000313" key="3">
    <source>
        <dbReference type="Proteomes" id="UP000256269"/>
    </source>
</evidence>